<dbReference type="GO" id="GO:0003677">
    <property type="term" value="F:DNA binding"/>
    <property type="evidence" value="ECO:0007669"/>
    <property type="project" value="UniProtKB-UniRule"/>
</dbReference>
<dbReference type="EMBL" id="WSTA01000002">
    <property type="protein sequence ID" value="MWB97159.1"/>
    <property type="molecule type" value="Genomic_DNA"/>
</dbReference>
<feature type="domain" description="HTH tetR-type" evidence="3">
    <location>
        <begin position="14"/>
        <end position="74"/>
    </location>
</feature>
<dbReference type="Pfam" id="PF00440">
    <property type="entry name" value="TetR_N"/>
    <property type="match status" value="1"/>
</dbReference>
<evidence type="ECO:0000313" key="5">
    <source>
        <dbReference type="Proteomes" id="UP000438182"/>
    </source>
</evidence>
<dbReference type="RefSeq" id="WP_160422433.1">
    <property type="nucleotide sequence ID" value="NZ_WSTA01000002.1"/>
</dbReference>
<dbReference type="PROSITE" id="PS50977">
    <property type="entry name" value="HTH_TETR_2"/>
    <property type="match status" value="1"/>
</dbReference>
<feature type="DNA-binding region" description="H-T-H motif" evidence="2">
    <location>
        <begin position="37"/>
        <end position="56"/>
    </location>
</feature>
<keyword evidence="5" id="KW-1185">Reference proteome</keyword>
<dbReference type="Proteomes" id="UP000438182">
    <property type="component" value="Unassembled WGS sequence"/>
</dbReference>
<evidence type="ECO:0000256" key="1">
    <source>
        <dbReference type="ARBA" id="ARBA00023125"/>
    </source>
</evidence>
<protein>
    <submittedName>
        <fullName evidence="4">TetR family transcriptional regulator</fullName>
    </submittedName>
</protein>
<name>A0A6I4NZH2_9MICO</name>
<evidence type="ECO:0000313" key="4">
    <source>
        <dbReference type="EMBL" id="MWB97159.1"/>
    </source>
</evidence>
<dbReference type="Gene3D" id="1.10.357.10">
    <property type="entry name" value="Tetracycline Repressor, domain 2"/>
    <property type="match status" value="1"/>
</dbReference>
<evidence type="ECO:0000256" key="2">
    <source>
        <dbReference type="PROSITE-ProRule" id="PRU00335"/>
    </source>
</evidence>
<dbReference type="InterPro" id="IPR001647">
    <property type="entry name" value="HTH_TetR"/>
</dbReference>
<comment type="caution">
    <text evidence="4">The sequence shown here is derived from an EMBL/GenBank/DDBJ whole genome shotgun (WGS) entry which is preliminary data.</text>
</comment>
<gene>
    <name evidence="4" type="ORF">GB864_01090</name>
</gene>
<keyword evidence="1 2" id="KW-0238">DNA-binding</keyword>
<organism evidence="4 5">
    <name type="scientific">Agromyces seonyuensis</name>
    <dbReference type="NCBI Taxonomy" id="2662446"/>
    <lineage>
        <taxon>Bacteria</taxon>
        <taxon>Bacillati</taxon>
        <taxon>Actinomycetota</taxon>
        <taxon>Actinomycetes</taxon>
        <taxon>Micrococcales</taxon>
        <taxon>Microbacteriaceae</taxon>
        <taxon>Agromyces</taxon>
    </lineage>
</organism>
<proteinExistence type="predicted"/>
<evidence type="ECO:0000259" key="3">
    <source>
        <dbReference type="PROSITE" id="PS50977"/>
    </source>
</evidence>
<accession>A0A6I4NZH2</accession>
<dbReference type="InterPro" id="IPR009057">
    <property type="entry name" value="Homeodomain-like_sf"/>
</dbReference>
<sequence length="199" mass="21722">MVESATGLRESRRVETTRALKAAARRRTLEHGLAGFTVEEVCEDAGVSRRTFFNYFASKELAVVGIPLRDDADEVEAAFVEAGPTGLGTIIDALVELNLHRWEQLGLGAADASELLALIDREPKLLGVMLQQLDAAERGDIVLVERRERLVSGDLRAAAAVHVVGGLLRLTNEEVFATDADDFATIIRRRLAAVRELFA</sequence>
<dbReference type="AlphaFoldDB" id="A0A6I4NZH2"/>
<dbReference type="SUPFAM" id="SSF46689">
    <property type="entry name" value="Homeodomain-like"/>
    <property type="match status" value="1"/>
</dbReference>
<reference evidence="4 5" key="1">
    <citation type="submission" date="2019-12" db="EMBL/GenBank/DDBJ databases">
        <authorList>
            <person name="Kim Y.S."/>
        </authorList>
    </citation>
    <scope>NUCLEOTIDE SEQUENCE [LARGE SCALE GENOMIC DNA]</scope>
    <source>
        <strain evidence="4 5">MMS17-SY077</strain>
    </source>
</reference>